<keyword evidence="2" id="KW-1185">Reference proteome</keyword>
<comment type="caution">
    <text evidence="1">The sequence shown here is derived from an EMBL/GenBank/DDBJ whole genome shotgun (WGS) entry which is preliminary data.</text>
</comment>
<dbReference type="AlphaFoldDB" id="A0A1C7NLS2"/>
<evidence type="ECO:0000313" key="2">
    <source>
        <dbReference type="Proteomes" id="UP000093000"/>
    </source>
</evidence>
<reference evidence="1 2" key="1">
    <citation type="submission" date="2016-03" db="EMBL/GenBank/DDBJ databases">
        <title>Choanephora cucurbitarum.</title>
        <authorList>
            <person name="Min B."/>
            <person name="Park H."/>
            <person name="Park J.-H."/>
            <person name="Shin H.-D."/>
            <person name="Choi I.-G."/>
        </authorList>
    </citation>
    <scope>NUCLEOTIDE SEQUENCE [LARGE SCALE GENOMIC DNA]</scope>
    <source>
        <strain evidence="1 2">KUS-F28377</strain>
    </source>
</reference>
<accession>A0A1C7NLS2</accession>
<dbReference type="Proteomes" id="UP000093000">
    <property type="component" value="Unassembled WGS sequence"/>
</dbReference>
<proteinExistence type="predicted"/>
<dbReference type="InParanoid" id="A0A1C7NLS2"/>
<gene>
    <name evidence="1" type="ORF">A0J61_01902</name>
</gene>
<sequence length="61" mass="7176">MRMSNRLKTAYDINFLLLDRVTERPEGLTTYTYHHGADNDFLGLKPNKRHDQNAEMLILIN</sequence>
<evidence type="ECO:0000313" key="1">
    <source>
        <dbReference type="EMBL" id="OBZ90047.1"/>
    </source>
</evidence>
<protein>
    <submittedName>
        <fullName evidence="1">Uncharacterized protein</fullName>
    </submittedName>
</protein>
<organism evidence="1 2">
    <name type="scientific">Choanephora cucurbitarum</name>
    <dbReference type="NCBI Taxonomy" id="101091"/>
    <lineage>
        <taxon>Eukaryota</taxon>
        <taxon>Fungi</taxon>
        <taxon>Fungi incertae sedis</taxon>
        <taxon>Mucoromycota</taxon>
        <taxon>Mucoromycotina</taxon>
        <taxon>Mucoromycetes</taxon>
        <taxon>Mucorales</taxon>
        <taxon>Mucorineae</taxon>
        <taxon>Choanephoraceae</taxon>
        <taxon>Choanephoroideae</taxon>
        <taxon>Choanephora</taxon>
    </lineage>
</organism>
<name>A0A1C7NLS2_9FUNG</name>
<dbReference type="EMBL" id="LUGH01000066">
    <property type="protein sequence ID" value="OBZ90047.1"/>
    <property type="molecule type" value="Genomic_DNA"/>
</dbReference>